<dbReference type="PROSITE" id="PS00194">
    <property type="entry name" value="THIOREDOXIN_1"/>
    <property type="match status" value="1"/>
</dbReference>
<keyword evidence="4" id="KW-1185">Reference proteome</keyword>
<protein>
    <submittedName>
        <fullName evidence="3">TlpA family protein disulfide reductase</fullName>
    </submittedName>
</protein>
<dbReference type="PANTHER" id="PTHR42852:SF13">
    <property type="entry name" value="PROTEIN DIPZ"/>
    <property type="match status" value="1"/>
</dbReference>
<reference evidence="3" key="1">
    <citation type="journal article" date="2022" name="Microorganisms">
        <title>Two New Species of Filamentous Sulfur Bacteria of the Genus Thiothrix, Thiothrix winogradskyi sp. nov. and 'Candidatus Thiothrix sulfatifontis' sp. nov.</title>
        <authorList>
            <person name="Ravin N.V."/>
            <person name="Rossetti S."/>
            <person name="Beletsky A.V."/>
            <person name="Kadnikov V.V."/>
            <person name="Rudenko T.S."/>
            <person name="Smolyakov D.D."/>
            <person name="Moskvitina M.I."/>
            <person name="Gureeva M.V."/>
            <person name="Mardanov A.V."/>
            <person name="Grabovich M.Y."/>
        </authorList>
    </citation>
    <scope>NUCLEOTIDE SEQUENCE</scope>
    <source>
        <strain evidence="3">CT3</strain>
    </source>
</reference>
<dbReference type="InterPro" id="IPR000866">
    <property type="entry name" value="AhpC/TSA"/>
</dbReference>
<evidence type="ECO:0000313" key="3">
    <source>
        <dbReference type="EMBL" id="UJS24261.1"/>
    </source>
</evidence>
<dbReference type="Proteomes" id="UP001054801">
    <property type="component" value="Chromosome"/>
</dbReference>
<dbReference type="RefSeq" id="WP_236498635.1">
    <property type="nucleotide sequence ID" value="NZ_CP091244.1"/>
</dbReference>
<evidence type="ECO:0000259" key="2">
    <source>
        <dbReference type="PROSITE" id="PS51352"/>
    </source>
</evidence>
<dbReference type="InterPro" id="IPR036249">
    <property type="entry name" value="Thioredoxin-like_sf"/>
</dbReference>
<dbReference type="PROSITE" id="PS51352">
    <property type="entry name" value="THIOREDOXIN_2"/>
    <property type="match status" value="1"/>
</dbReference>
<dbReference type="Pfam" id="PF00578">
    <property type="entry name" value="AhpC-TSA"/>
    <property type="match status" value="1"/>
</dbReference>
<name>A0ABY3SXL1_9GAMM</name>
<feature type="domain" description="Thioredoxin" evidence="2">
    <location>
        <begin position="25"/>
        <end position="168"/>
    </location>
</feature>
<keyword evidence="1" id="KW-0676">Redox-active center</keyword>
<organism evidence="3 4">
    <name type="scientific">Thiothrix winogradskyi</name>
    <dbReference type="NCBI Taxonomy" id="96472"/>
    <lineage>
        <taxon>Bacteria</taxon>
        <taxon>Pseudomonadati</taxon>
        <taxon>Pseudomonadota</taxon>
        <taxon>Gammaproteobacteria</taxon>
        <taxon>Thiotrichales</taxon>
        <taxon>Thiotrichaceae</taxon>
        <taxon>Thiothrix</taxon>
    </lineage>
</organism>
<dbReference type="SUPFAM" id="SSF52833">
    <property type="entry name" value="Thioredoxin-like"/>
    <property type="match status" value="1"/>
</dbReference>
<dbReference type="InterPro" id="IPR050553">
    <property type="entry name" value="Thioredoxin_ResA/DsbE_sf"/>
</dbReference>
<dbReference type="CDD" id="cd02966">
    <property type="entry name" value="TlpA_like_family"/>
    <property type="match status" value="1"/>
</dbReference>
<sequence length="171" mass="19017">MCLIVHAPVLHAEDPPPLTHSLTEINPPLAIPELKLPDMDDEIVDIESMKGKVVVVNFWATWCPPCRREMASLENLYQETKDKNVEVIAVNVGEDTDTVFPFINGLDVIPTFAVLLDKDSSAMKRWKARSLPTTYVVNAEGKVIYRAVGGREFDHPDIVSKVLSGLPPNNK</sequence>
<evidence type="ECO:0000256" key="1">
    <source>
        <dbReference type="ARBA" id="ARBA00023284"/>
    </source>
</evidence>
<dbReference type="EMBL" id="CP091244">
    <property type="protein sequence ID" value="UJS24261.1"/>
    <property type="molecule type" value="Genomic_DNA"/>
</dbReference>
<dbReference type="InterPro" id="IPR017937">
    <property type="entry name" value="Thioredoxin_CS"/>
</dbReference>
<gene>
    <name evidence="3" type="ORF">L2Y54_20380</name>
</gene>
<dbReference type="PANTHER" id="PTHR42852">
    <property type="entry name" value="THIOL:DISULFIDE INTERCHANGE PROTEIN DSBE"/>
    <property type="match status" value="1"/>
</dbReference>
<dbReference type="Gene3D" id="3.40.30.10">
    <property type="entry name" value="Glutaredoxin"/>
    <property type="match status" value="1"/>
</dbReference>
<proteinExistence type="predicted"/>
<dbReference type="InterPro" id="IPR013766">
    <property type="entry name" value="Thioredoxin_domain"/>
</dbReference>
<accession>A0ABY3SXL1</accession>
<evidence type="ECO:0000313" key="4">
    <source>
        <dbReference type="Proteomes" id="UP001054801"/>
    </source>
</evidence>